<dbReference type="OrthoDB" id="72710at2"/>
<keyword evidence="2" id="KW-1185">Reference proteome</keyword>
<reference evidence="2" key="1">
    <citation type="submission" date="2011-04" db="EMBL/GenBank/DDBJ databases">
        <title>The complete genome of Spirochaeta coccoides DSM 17374.</title>
        <authorList>
            <person name="Lucas S."/>
            <person name="Copeland A."/>
            <person name="Lapidus A."/>
            <person name="Bruce D."/>
            <person name="Goodwin L."/>
            <person name="Pitluck S."/>
            <person name="Peters L."/>
            <person name="Kyrpides N."/>
            <person name="Mavromatis K."/>
            <person name="Pagani I."/>
            <person name="Ivanova N."/>
            <person name="Ovchinnikova G."/>
            <person name="Lu M."/>
            <person name="Detter J.C."/>
            <person name="Tapia R."/>
            <person name="Han C."/>
            <person name="Land M."/>
            <person name="Hauser L."/>
            <person name="Markowitz V."/>
            <person name="Cheng J.-F."/>
            <person name="Hugenholtz P."/>
            <person name="Woyke T."/>
            <person name="Wu D."/>
            <person name="Spring S."/>
            <person name="Schroeder M."/>
            <person name="Brambilla E."/>
            <person name="Klenk H.-P."/>
            <person name="Eisen J.A."/>
        </authorList>
    </citation>
    <scope>NUCLEOTIDE SEQUENCE [LARGE SCALE GENOMIC DNA]</scope>
    <source>
        <strain evidence="2">ATCC BAA-1237 / DSM 17374 / SPN1</strain>
    </source>
</reference>
<dbReference type="Proteomes" id="UP000007939">
    <property type="component" value="Chromosome"/>
</dbReference>
<proteinExistence type="predicted"/>
<reference evidence="1 2" key="2">
    <citation type="journal article" date="2012" name="Stand. Genomic Sci.">
        <title>Complete genome sequence of the termite hindgut bacterium Spirochaeta coccoides type strain (SPN1(T)), reclassification in the genus Sphaerochaeta as Sphaerochaeta coccoides comb. nov. and emendations of the family Spirochaetaceae and the genus Sphaerochaeta.</title>
        <authorList>
            <person name="Abt B."/>
            <person name="Han C."/>
            <person name="Scheuner C."/>
            <person name="Lu M."/>
            <person name="Lapidus A."/>
            <person name="Nolan M."/>
            <person name="Lucas S."/>
            <person name="Hammon N."/>
            <person name="Deshpande S."/>
            <person name="Cheng J.F."/>
            <person name="Tapia R."/>
            <person name="Goodwin L.A."/>
            <person name="Pitluck S."/>
            <person name="Liolios K."/>
            <person name="Pagani I."/>
            <person name="Ivanova N."/>
            <person name="Mavromatis K."/>
            <person name="Mikhailova N."/>
            <person name="Huntemann M."/>
            <person name="Pati A."/>
            <person name="Chen A."/>
            <person name="Palaniappan K."/>
            <person name="Land M."/>
            <person name="Hauser L."/>
            <person name="Brambilla E.M."/>
            <person name="Rohde M."/>
            <person name="Spring S."/>
            <person name="Gronow S."/>
            <person name="Goker M."/>
            <person name="Woyke T."/>
            <person name="Bristow J."/>
            <person name="Eisen J.A."/>
            <person name="Markowitz V."/>
            <person name="Hugenholtz P."/>
            <person name="Kyrpides N.C."/>
            <person name="Klenk H.P."/>
            <person name="Detter J.C."/>
        </authorList>
    </citation>
    <scope>NUCLEOTIDE SEQUENCE [LARGE SCALE GENOMIC DNA]</scope>
    <source>
        <strain evidence="2">ATCC BAA-1237 / DSM 17374 / SPN1</strain>
    </source>
</reference>
<organism evidence="1 2">
    <name type="scientific">Parasphaerochaeta coccoides (strain ATCC BAA-1237 / DSM 17374 / SPN1)</name>
    <name type="common">Sphaerochaeta coccoides</name>
    <dbReference type="NCBI Taxonomy" id="760011"/>
    <lineage>
        <taxon>Bacteria</taxon>
        <taxon>Pseudomonadati</taxon>
        <taxon>Spirochaetota</taxon>
        <taxon>Spirochaetia</taxon>
        <taxon>Spirochaetales</taxon>
        <taxon>Sphaerochaetaceae</taxon>
        <taxon>Parasphaerochaeta</taxon>
    </lineage>
</organism>
<dbReference type="eggNOG" id="ENOG502ZH6I">
    <property type="taxonomic scope" value="Bacteria"/>
</dbReference>
<evidence type="ECO:0000313" key="2">
    <source>
        <dbReference type="Proteomes" id="UP000007939"/>
    </source>
</evidence>
<dbReference type="HOGENOM" id="CLU_175350_0_0_12"/>
<dbReference type="RefSeq" id="WP_013739440.1">
    <property type="nucleotide sequence ID" value="NC_015436.1"/>
</dbReference>
<gene>
    <name evidence="1" type="ordered locus">Spico_0820</name>
</gene>
<name>F4GHE5_PARC1</name>
<evidence type="ECO:0000313" key="1">
    <source>
        <dbReference type="EMBL" id="AEC02044.1"/>
    </source>
</evidence>
<dbReference type="STRING" id="760011.Spico_0820"/>
<protein>
    <submittedName>
        <fullName evidence="1">Uncharacterized protein</fullName>
    </submittedName>
</protein>
<dbReference type="EMBL" id="CP002659">
    <property type="protein sequence ID" value="AEC02044.1"/>
    <property type="molecule type" value="Genomic_DNA"/>
</dbReference>
<sequence length="100" mass="11507">MSAQDQVFRGDLLQFLNNIYPSKAAETSIIAAYFQYQRPAVIQKALNYLSDSGYIEKIERKHPFRPLEKVFFYKIEPKGINLLEHAITDAGVTVIDERTL</sequence>
<accession>F4GHE5</accession>
<dbReference type="AlphaFoldDB" id="F4GHE5"/>
<dbReference type="KEGG" id="scc:Spico_0820"/>